<accession>A0A6C0JPK7</accession>
<name>A0A6C0JPK7_9ZZZZ</name>
<sequence length="125" mass="14762">MFPDNHNKLWSPDDIKFLDKKIKNNKCISESLIEKIANSLKRTKDSIKYKIIFTHIINEFDVNKDSSDILDKYEFIQSEDLVNKILTKKKDKILFYANDSIFQLNKKKIDVDKVVLNINKIKTLL</sequence>
<evidence type="ECO:0000313" key="1">
    <source>
        <dbReference type="EMBL" id="QHU07509.1"/>
    </source>
</evidence>
<protein>
    <submittedName>
        <fullName evidence="1">Uncharacterized protein</fullName>
    </submittedName>
</protein>
<organism evidence="1">
    <name type="scientific">viral metagenome</name>
    <dbReference type="NCBI Taxonomy" id="1070528"/>
    <lineage>
        <taxon>unclassified sequences</taxon>
        <taxon>metagenomes</taxon>
        <taxon>organismal metagenomes</taxon>
    </lineage>
</organism>
<dbReference type="EMBL" id="MN740684">
    <property type="protein sequence ID" value="QHU07509.1"/>
    <property type="molecule type" value="Genomic_DNA"/>
</dbReference>
<reference evidence="1" key="1">
    <citation type="journal article" date="2020" name="Nature">
        <title>Giant virus diversity and host interactions through global metagenomics.</title>
        <authorList>
            <person name="Schulz F."/>
            <person name="Roux S."/>
            <person name="Paez-Espino D."/>
            <person name="Jungbluth S."/>
            <person name="Walsh D.A."/>
            <person name="Denef V.J."/>
            <person name="McMahon K.D."/>
            <person name="Konstantinidis K.T."/>
            <person name="Eloe-Fadrosh E.A."/>
            <person name="Kyrpides N.C."/>
            <person name="Woyke T."/>
        </authorList>
    </citation>
    <scope>NUCLEOTIDE SEQUENCE</scope>
    <source>
        <strain evidence="1">GVMAG-S-1040241-154</strain>
    </source>
</reference>
<proteinExistence type="predicted"/>
<dbReference type="AlphaFoldDB" id="A0A6C0JPK7"/>